<dbReference type="EnsemblPlants" id="Kaladp0080s0097.1.v1.1">
    <property type="protein sequence ID" value="Kaladp0080s0097.1.v1.1.CDS.1"/>
    <property type="gene ID" value="Kaladp0080s0097.v1.1"/>
</dbReference>
<dbReference type="GO" id="GO:0004869">
    <property type="term" value="F:cysteine-type endopeptidase inhibitor activity"/>
    <property type="evidence" value="ECO:0007669"/>
    <property type="project" value="UniProtKB-KW"/>
</dbReference>
<dbReference type="InterPro" id="IPR000010">
    <property type="entry name" value="Cystatin_dom"/>
</dbReference>
<dbReference type="InterPro" id="IPR046350">
    <property type="entry name" value="Cystatin_sf"/>
</dbReference>
<proteinExistence type="predicted"/>
<dbReference type="PANTHER" id="PTHR47364:SF2">
    <property type="entry name" value="CYSTEINE PROTEINASE INHIBITOR 5"/>
    <property type="match status" value="1"/>
</dbReference>
<evidence type="ECO:0000256" key="1">
    <source>
        <dbReference type="ARBA" id="ARBA00022690"/>
    </source>
</evidence>
<dbReference type="Proteomes" id="UP000594263">
    <property type="component" value="Unplaced"/>
</dbReference>
<evidence type="ECO:0000256" key="3">
    <source>
        <dbReference type="SAM" id="SignalP"/>
    </source>
</evidence>
<keyword evidence="1" id="KW-0646">Protease inhibitor</keyword>
<dbReference type="Gramene" id="Kaladp0080s0097.1.v1.1">
    <property type="protein sequence ID" value="Kaladp0080s0097.1.v1.1.CDS.1"/>
    <property type="gene ID" value="Kaladp0080s0097.v1.1"/>
</dbReference>
<organism evidence="5 6">
    <name type="scientific">Kalanchoe fedtschenkoi</name>
    <name type="common">Lavender scallops</name>
    <name type="synonym">South American air plant</name>
    <dbReference type="NCBI Taxonomy" id="63787"/>
    <lineage>
        <taxon>Eukaryota</taxon>
        <taxon>Viridiplantae</taxon>
        <taxon>Streptophyta</taxon>
        <taxon>Embryophyta</taxon>
        <taxon>Tracheophyta</taxon>
        <taxon>Spermatophyta</taxon>
        <taxon>Magnoliopsida</taxon>
        <taxon>eudicotyledons</taxon>
        <taxon>Gunneridae</taxon>
        <taxon>Pentapetalae</taxon>
        <taxon>Saxifragales</taxon>
        <taxon>Crassulaceae</taxon>
        <taxon>Kalanchoe</taxon>
    </lineage>
</organism>
<dbReference type="Gene3D" id="3.10.450.10">
    <property type="match status" value="1"/>
</dbReference>
<evidence type="ECO:0000313" key="5">
    <source>
        <dbReference type="EnsemblPlants" id="Kaladp0080s0097.1.v1.1.CDS.1"/>
    </source>
</evidence>
<name>A0A7N0UQH7_KALFE</name>
<dbReference type="SMART" id="SM00043">
    <property type="entry name" value="CY"/>
    <property type="match status" value="1"/>
</dbReference>
<accession>A0A7N0UQH7</accession>
<dbReference type="Pfam" id="PF16845">
    <property type="entry name" value="SQAPI"/>
    <property type="match status" value="1"/>
</dbReference>
<evidence type="ECO:0000259" key="4">
    <source>
        <dbReference type="SMART" id="SM00043"/>
    </source>
</evidence>
<keyword evidence="2" id="KW-0789">Thiol protease inhibitor</keyword>
<dbReference type="CDD" id="cd00042">
    <property type="entry name" value="CY"/>
    <property type="match status" value="1"/>
</dbReference>
<dbReference type="SUPFAM" id="SSF54403">
    <property type="entry name" value="Cystatin/monellin"/>
    <property type="match status" value="1"/>
</dbReference>
<reference evidence="5" key="1">
    <citation type="submission" date="2021-01" db="UniProtKB">
        <authorList>
            <consortium name="EnsemblPlants"/>
        </authorList>
    </citation>
    <scope>IDENTIFICATION</scope>
</reference>
<evidence type="ECO:0000256" key="2">
    <source>
        <dbReference type="ARBA" id="ARBA00022704"/>
    </source>
</evidence>
<feature type="domain" description="Cystatin" evidence="4">
    <location>
        <begin position="21"/>
        <end position="111"/>
    </location>
</feature>
<sequence length="115" mass="12804">MFLVLLSCIVNLSLGRLSNGTQLGGWTDINNLNDPKIQAIAKFALEEGSKQMKGLNLSFVSVAEGKQRTVSGYAYKLIIVASSGSNQSKYEAEIWVQPWKKFQKLIYFTLTNNKV</sequence>
<feature type="chain" id="PRO_5029729745" description="Cystatin domain-containing protein" evidence="3">
    <location>
        <begin position="16"/>
        <end position="115"/>
    </location>
</feature>
<evidence type="ECO:0000313" key="6">
    <source>
        <dbReference type="Proteomes" id="UP000594263"/>
    </source>
</evidence>
<dbReference type="PANTHER" id="PTHR47364">
    <property type="entry name" value="CYSTEINE PROTEINASE INHIBITOR 5"/>
    <property type="match status" value="1"/>
</dbReference>
<protein>
    <recommendedName>
        <fullName evidence="4">Cystatin domain-containing protein</fullName>
    </recommendedName>
</protein>
<feature type="signal peptide" evidence="3">
    <location>
        <begin position="1"/>
        <end position="15"/>
    </location>
</feature>
<keyword evidence="3" id="KW-0732">Signal</keyword>
<keyword evidence="6" id="KW-1185">Reference proteome</keyword>
<dbReference type="AlphaFoldDB" id="A0A7N0UQH7"/>
<dbReference type="OMA" id="PWAKESQ"/>